<dbReference type="InterPro" id="IPR036979">
    <property type="entry name" value="CM_dom_sf"/>
</dbReference>
<dbReference type="SUPFAM" id="SSF48600">
    <property type="entry name" value="Chorismate mutase II"/>
    <property type="match status" value="1"/>
</dbReference>
<dbReference type="InterPro" id="IPR002701">
    <property type="entry name" value="CM_II_prokaryot"/>
</dbReference>
<accession>A0A2W5Q443</accession>
<dbReference type="Gene3D" id="1.20.59.10">
    <property type="entry name" value="Chorismate mutase"/>
    <property type="match status" value="1"/>
</dbReference>
<dbReference type="InterPro" id="IPR036263">
    <property type="entry name" value="Chorismate_II_sf"/>
</dbReference>
<dbReference type="EMBL" id="QFQB01000032">
    <property type="protein sequence ID" value="PZQ46120.1"/>
    <property type="molecule type" value="Genomic_DNA"/>
</dbReference>
<dbReference type="GO" id="GO:0046417">
    <property type="term" value="P:chorismate metabolic process"/>
    <property type="evidence" value="ECO:0007669"/>
    <property type="project" value="InterPro"/>
</dbReference>
<organism evidence="3 4">
    <name type="scientific">Micavibrio aeruginosavorus</name>
    <dbReference type="NCBI Taxonomy" id="349221"/>
    <lineage>
        <taxon>Bacteria</taxon>
        <taxon>Pseudomonadati</taxon>
        <taxon>Bdellovibrionota</taxon>
        <taxon>Bdellovibrionia</taxon>
        <taxon>Bdellovibrionales</taxon>
        <taxon>Pseudobdellovibrionaceae</taxon>
        <taxon>Micavibrio</taxon>
    </lineage>
</organism>
<name>A0A2W5Q443_9BACT</name>
<dbReference type="SMART" id="SM00830">
    <property type="entry name" value="CM_2"/>
    <property type="match status" value="1"/>
</dbReference>
<evidence type="ECO:0000313" key="4">
    <source>
        <dbReference type="Proteomes" id="UP000249417"/>
    </source>
</evidence>
<evidence type="ECO:0000313" key="3">
    <source>
        <dbReference type="EMBL" id="PZQ46120.1"/>
    </source>
</evidence>
<protein>
    <recommendedName>
        <fullName evidence="1">chorismate mutase</fullName>
        <ecNumber evidence="1">5.4.99.5</ecNumber>
    </recommendedName>
</protein>
<reference evidence="3 4" key="1">
    <citation type="submission" date="2017-08" db="EMBL/GenBank/DDBJ databases">
        <title>Infants hospitalized years apart are colonized by the same room-sourced microbial strains.</title>
        <authorList>
            <person name="Brooks B."/>
            <person name="Olm M.R."/>
            <person name="Firek B.A."/>
            <person name="Baker R."/>
            <person name="Thomas B.C."/>
            <person name="Morowitz M.J."/>
            <person name="Banfield J.F."/>
        </authorList>
    </citation>
    <scope>NUCLEOTIDE SEQUENCE [LARGE SCALE GENOMIC DNA]</scope>
    <source>
        <strain evidence="3">S2_005_002_R2_29</strain>
    </source>
</reference>
<dbReference type="PROSITE" id="PS51168">
    <property type="entry name" value="CHORISMATE_MUT_2"/>
    <property type="match status" value="1"/>
</dbReference>
<comment type="caution">
    <text evidence="3">The sequence shown here is derived from an EMBL/GenBank/DDBJ whole genome shotgun (WGS) entry which is preliminary data.</text>
</comment>
<evidence type="ECO:0000256" key="1">
    <source>
        <dbReference type="ARBA" id="ARBA00012404"/>
    </source>
</evidence>
<feature type="domain" description="Chorismate mutase" evidence="2">
    <location>
        <begin position="13"/>
        <end position="103"/>
    </location>
</feature>
<evidence type="ECO:0000259" key="2">
    <source>
        <dbReference type="PROSITE" id="PS51168"/>
    </source>
</evidence>
<proteinExistence type="predicted"/>
<dbReference type="Pfam" id="PF01817">
    <property type="entry name" value="CM_2"/>
    <property type="match status" value="1"/>
</dbReference>
<dbReference type="Proteomes" id="UP000249417">
    <property type="component" value="Unassembled WGS sequence"/>
</dbReference>
<dbReference type="AlphaFoldDB" id="A0A2W5Q443"/>
<dbReference type="EC" id="5.4.99.5" evidence="1"/>
<dbReference type="GO" id="GO:0004106">
    <property type="term" value="F:chorismate mutase activity"/>
    <property type="evidence" value="ECO:0007669"/>
    <property type="project" value="UniProtKB-EC"/>
</dbReference>
<sequence>MPDKKSGSGKAKPYNSVALDEIRQKIDELDNRIHDTLMERAELVLKVGEEKRKNNIQIVQPAREARMIRRLLGRHKGALPEMAVVRIWRELVGAVSLLQKGLKVTVAMQDTQNEYWDLARDYFGSCLPMTKAVSAISAISTLKDGKTTFAVVPCPIMEDDQPWWTFLDQNAPDPMKIIMRLPHGEDPANPNPDYRALVVSKAGFDDSGQDNSFLLIQCDASISRARLVEMAKKAGLTALGLSSKRNSSSAMPSVHLMEVEDYVTTDDTRLSEFIKALEDPGANVVCVGGYPVPPLYSRTVKSPDADENILKASA</sequence>
<gene>
    <name evidence="3" type="ORF">DI551_05790</name>
</gene>